<evidence type="ECO:0000259" key="20">
    <source>
        <dbReference type="Pfam" id="PF03717"/>
    </source>
</evidence>
<keyword evidence="12" id="KW-0133">Cell shape</keyword>
<dbReference type="InterPro" id="IPR012338">
    <property type="entry name" value="Beta-lactam/transpept-like"/>
</dbReference>
<evidence type="ECO:0000256" key="6">
    <source>
        <dbReference type="ARBA" id="ARBA00022519"/>
    </source>
</evidence>
<evidence type="ECO:0000256" key="4">
    <source>
        <dbReference type="ARBA" id="ARBA00012865"/>
    </source>
</evidence>
<dbReference type="NCBIfam" id="TIGR03423">
    <property type="entry name" value="pbp2_mrdA"/>
    <property type="match status" value="1"/>
</dbReference>
<dbReference type="InterPro" id="IPR005311">
    <property type="entry name" value="PBP_dimer"/>
</dbReference>
<dbReference type="PANTHER" id="PTHR30627">
    <property type="entry name" value="PEPTIDOGLYCAN D,D-TRANSPEPTIDASE"/>
    <property type="match status" value="1"/>
</dbReference>
<feature type="domain" description="Penicillin-binding protein dimerisation" evidence="20">
    <location>
        <begin position="60"/>
        <end position="231"/>
    </location>
</feature>
<dbReference type="PROSITE" id="PS00337">
    <property type="entry name" value="BETA_LACTAMASE_D"/>
    <property type="match status" value="1"/>
</dbReference>
<evidence type="ECO:0000259" key="19">
    <source>
        <dbReference type="Pfam" id="PF00905"/>
    </source>
</evidence>
<evidence type="ECO:0000256" key="17">
    <source>
        <dbReference type="ARBA" id="ARBA00023316"/>
    </source>
</evidence>
<evidence type="ECO:0000256" key="2">
    <source>
        <dbReference type="ARBA" id="ARBA00004236"/>
    </source>
</evidence>
<evidence type="ECO:0000256" key="3">
    <source>
        <dbReference type="ARBA" id="ARBA00007898"/>
    </source>
</evidence>
<keyword evidence="11 18" id="KW-0378">Hydrolase</keyword>
<comment type="catalytic activity">
    <reaction evidence="18">
        <text>a beta-lactam + H2O = a substituted beta-amino acid</text>
        <dbReference type="Rhea" id="RHEA:20401"/>
        <dbReference type="ChEBI" id="CHEBI:15377"/>
        <dbReference type="ChEBI" id="CHEBI:35627"/>
        <dbReference type="ChEBI" id="CHEBI:140347"/>
        <dbReference type="EC" id="3.5.2.6"/>
    </reaction>
</comment>
<evidence type="ECO:0000256" key="13">
    <source>
        <dbReference type="ARBA" id="ARBA00022984"/>
    </source>
</evidence>
<keyword evidence="8" id="KW-0645">Protease</keyword>
<evidence type="ECO:0000256" key="12">
    <source>
        <dbReference type="ARBA" id="ARBA00022960"/>
    </source>
</evidence>
<evidence type="ECO:0000256" key="7">
    <source>
        <dbReference type="ARBA" id="ARBA00022645"/>
    </source>
</evidence>
<dbReference type="RefSeq" id="WP_260749701.1">
    <property type="nucleotide sequence ID" value="NZ_CP092109.1"/>
</dbReference>
<evidence type="ECO:0000256" key="18">
    <source>
        <dbReference type="RuleBase" id="RU361140"/>
    </source>
</evidence>
<protein>
    <recommendedName>
        <fullName evidence="4 18">Beta-lactamase</fullName>
        <ecNumber evidence="4 18">3.5.2.6</ecNumber>
    </recommendedName>
</protein>
<keyword evidence="16 18" id="KW-0046">Antibiotic resistance</keyword>
<evidence type="ECO:0000256" key="15">
    <source>
        <dbReference type="ARBA" id="ARBA00023136"/>
    </source>
</evidence>
<keyword evidence="22" id="KW-1185">Reference proteome</keyword>
<dbReference type="InterPro" id="IPR017790">
    <property type="entry name" value="Penicillin-binding_protein_2"/>
</dbReference>
<proteinExistence type="inferred from homology"/>
<evidence type="ECO:0000256" key="9">
    <source>
        <dbReference type="ARBA" id="ARBA00022692"/>
    </source>
</evidence>
<sequence length="620" mass="68697">MNPNSAWSDKPDLTKRFLALLLVAVAVFLLLLLRLWNLQVINAERYQALSERNRIRYMPIAAPRGPIYDRDGHLLVDNRPAFGVSVMRQDVDDRDRLLERLSVYLEADREQLEGRLTAGRRFPFYRPVPLADDVSRDLLERVQENSLDLHGVLIEVQPLRSYPYEEAAAHIFGYLGEITDRELARFQGRGYRPGDFVGKTGMEQTLESYLRGTAGQRLVEVDVLGKELRVLQVQDPVPGNKVYLTLRRDVQLAAERALRGHAGSAVALDVRTGEVLALASLPSFNPALFARGISGSEWLELLQNPRHPLQNKAIKGQYPPASTFKIVTALAALRAGVATPNTRVECTGRFTLGNHEFRCWKRTGHGVTDLRKAMRESCDVWFYKVGLDLGIDRLAEMGQEFGLGQSLGIELAGEKEGLMPTRAWKRQRMGAPWYDGETVIAAIGQGFVLTTPLQLAVLTAAVANGGELLQPQLVKRVEGWDGQVFREARPEIIRKIDFGDGNLAAVRRSLEAAVNEPQATGRASRLESVRVAGKTGTAQVVRLRDEHRDRTVKETPYRFRDHALFVAYAPADDPEIAVAVVVEHGQSGGGTAAPIARAMLEAYFGLPVTEPAAPAGFYGD</sequence>
<name>A0ABY5ZRL2_9BACT</name>
<comment type="similarity">
    <text evidence="3 18">Belongs to the class-D beta-lactamase family.</text>
</comment>
<organism evidence="21 22">
    <name type="scientific">Geoalkalibacter halelectricus</name>
    <dbReference type="NCBI Taxonomy" id="2847045"/>
    <lineage>
        <taxon>Bacteria</taxon>
        <taxon>Pseudomonadati</taxon>
        <taxon>Thermodesulfobacteriota</taxon>
        <taxon>Desulfuromonadia</taxon>
        <taxon>Desulfuromonadales</taxon>
        <taxon>Geoalkalibacteraceae</taxon>
        <taxon>Geoalkalibacter</taxon>
    </lineage>
</organism>
<dbReference type="Pfam" id="PF03717">
    <property type="entry name" value="PBP_dimer"/>
    <property type="match status" value="1"/>
</dbReference>
<dbReference type="InterPro" id="IPR001460">
    <property type="entry name" value="PCN-bd_Tpept"/>
</dbReference>
<dbReference type="InterPro" id="IPR050515">
    <property type="entry name" value="Beta-lactam/transpept"/>
</dbReference>
<evidence type="ECO:0000256" key="11">
    <source>
        <dbReference type="ARBA" id="ARBA00022801"/>
    </source>
</evidence>
<evidence type="ECO:0000256" key="5">
    <source>
        <dbReference type="ARBA" id="ARBA00022475"/>
    </source>
</evidence>
<evidence type="ECO:0000256" key="1">
    <source>
        <dbReference type="ARBA" id="ARBA00004167"/>
    </source>
</evidence>
<comment type="subcellular location">
    <subcellularLocation>
        <location evidence="2">Cell membrane</location>
    </subcellularLocation>
    <subcellularLocation>
        <location evidence="1">Membrane</location>
        <topology evidence="1">Single-pass membrane protein</topology>
    </subcellularLocation>
</comment>
<evidence type="ECO:0000313" key="21">
    <source>
        <dbReference type="EMBL" id="UWZ81326.1"/>
    </source>
</evidence>
<dbReference type="Gene3D" id="3.40.710.10">
    <property type="entry name" value="DD-peptidase/beta-lactamase superfamily"/>
    <property type="match status" value="1"/>
</dbReference>
<keyword evidence="17" id="KW-0961">Cell wall biogenesis/degradation</keyword>
<feature type="domain" description="Penicillin-binding protein transpeptidase" evidence="19">
    <location>
        <begin position="263"/>
        <end position="601"/>
    </location>
</feature>
<dbReference type="InterPro" id="IPR002137">
    <property type="entry name" value="Beta-lactam_class-D_AS"/>
</dbReference>
<evidence type="ECO:0000313" key="22">
    <source>
        <dbReference type="Proteomes" id="UP001060414"/>
    </source>
</evidence>
<keyword evidence="6" id="KW-0997">Cell inner membrane</keyword>
<reference evidence="21" key="1">
    <citation type="journal article" date="2022" name="Environ. Microbiol.">
        <title>Geoalkalibacter halelectricus SAP #1 sp. nov. possessing extracellular electron transfer and mineral#reducing capabilities from a haloalkaline environment.</title>
        <authorList>
            <person name="Yadav S."/>
            <person name="Singh R."/>
            <person name="Sundharam S.S."/>
            <person name="Chaudhary S."/>
            <person name="Krishnamurthi S."/>
            <person name="Patil S.A."/>
        </authorList>
    </citation>
    <scope>NUCLEOTIDE SEQUENCE</scope>
    <source>
        <strain evidence="21">SAP-1</strain>
    </source>
</reference>
<dbReference type="InterPro" id="IPR036138">
    <property type="entry name" value="PBP_dimer_sf"/>
</dbReference>
<accession>A0ABY5ZRL2</accession>
<dbReference type="PANTHER" id="PTHR30627:SF2">
    <property type="entry name" value="PEPTIDOGLYCAN D,D-TRANSPEPTIDASE MRDA"/>
    <property type="match status" value="1"/>
</dbReference>
<dbReference type="Gene3D" id="3.30.1390.30">
    <property type="entry name" value="Penicillin-binding protein 2a, domain 3"/>
    <property type="match status" value="1"/>
</dbReference>
<keyword evidence="9" id="KW-0812">Transmembrane</keyword>
<dbReference type="SUPFAM" id="SSF56519">
    <property type="entry name" value="Penicillin binding protein dimerisation domain"/>
    <property type="match status" value="1"/>
</dbReference>
<keyword evidence="10" id="KW-0732">Signal</keyword>
<evidence type="ECO:0000256" key="16">
    <source>
        <dbReference type="ARBA" id="ARBA00023251"/>
    </source>
</evidence>
<keyword evidence="5" id="KW-1003">Cell membrane</keyword>
<dbReference type="EMBL" id="CP092109">
    <property type="protein sequence ID" value="UWZ81326.1"/>
    <property type="molecule type" value="Genomic_DNA"/>
</dbReference>
<gene>
    <name evidence="21" type="primary">mrdA</name>
    <name evidence="21" type="ORF">L9S41_08025</name>
</gene>
<evidence type="ECO:0000256" key="14">
    <source>
        <dbReference type="ARBA" id="ARBA00022989"/>
    </source>
</evidence>
<dbReference type="EC" id="3.5.2.6" evidence="4 18"/>
<evidence type="ECO:0000256" key="10">
    <source>
        <dbReference type="ARBA" id="ARBA00022729"/>
    </source>
</evidence>
<dbReference type="Pfam" id="PF00905">
    <property type="entry name" value="Transpeptidase"/>
    <property type="match status" value="1"/>
</dbReference>
<keyword evidence="13" id="KW-0573">Peptidoglycan synthesis</keyword>
<evidence type="ECO:0000256" key="8">
    <source>
        <dbReference type="ARBA" id="ARBA00022670"/>
    </source>
</evidence>
<keyword evidence="7 21" id="KW-0121">Carboxypeptidase</keyword>
<dbReference type="Gene3D" id="3.90.1310.10">
    <property type="entry name" value="Penicillin-binding protein 2a (Domain 2)"/>
    <property type="match status" value="1"/>
</dbReference>
<dbReference type="Proteomes" id="UP001060414">
    <property type="component" value="Chromosome"/>
</dbReference>
<keyword evidence="15" id="KW-0472">Membrane</keyword>
<dbReference type="SUPFAM" id="SSF56601">
    <property type="entry name" value="beta-lactamase/transpeptidase-like"/>
    <property type="match status" value="1"/>
</dbReference>
<keyword evidence="14" id="KW-1133">Transmembrane helix</keyword>
<dbReference type="GO" id="GO:0009002">
    <property type="term" value="F:serine-type D-Ala-D-Ala carboxypeptidase activity"/>
    <property type="evidence" value="ECO:0007669"/>
    <property type="project" value="UniProtKB-EC"/>
</dbReference>